<dbReference type="InterPro" id="IPR036291">
    <property type="entry name" value="NAD(P)-bd_dom_sf"/>
</dbReference>
<dbReference type="InterPro" id="IPR033524">
    <property type="entry name" value="Glu/Leu/Phe/Val_DH_AS"/>
</dbReference>
<dbReference type="Gene3D" id="3.40.50.10860">
    <property type="entry name" value="Leucine Dehydrogenase, chain A, domain 1"/>
    <property type="match status" value="1"/>
</dbReference>
<dbReference type="InterPro" id="IPR014362">
    <property type="entry name" value="Glu_DH"/>
</dbReference>
<evidence type="ECO:0000256" key="1">
    <source>
        <dbReference type="ARBA" id="ARBA00006382"/>
    </source>
</evidence>
<evidence type="ECO:0000256" key="5">
    <source>
        <dbReference type="RuleBase" id="RU004417"/>
    </source>
</evidence>
<dbReference type="InterPro" id="IPR006096">
    <property type="entry name" value="Glu/Leu/Phe/Val/Trp_DH_C"/>
</dbReference>
<dbReference type="SUPFAM" id="SSF53223">
    <property type="entry name" value="Aminoacid dehydrogenase-like, N-terminal domain"/>
    <property type="match status" value="1"/>
</dbReference>
<dbReference type="Pfam" id="PF00208">
    <property type="entry name" value="ELFV_dehydrog"/>
    <property type="match status" value="1"/>
</dbReference>
<evidence type="ECO:0000313" key="7">
    <source>
        <dbReference type="EMBL" id="MFC5627515.1"/>
    </source>
</evidence>
<dbReference type="GO" id="GO:0016491">
    <property type="term" value="F:oxidoreductase activity"/>
    <property type="evidence" value="ECO:0007669"/>
    <property type="project" value="UniProtKB-KW"/>
</dbReference>
<dbReference type="PRINTS" id="PR00082">
    <property type="entry name" value="GLFDHDRGNASE"/>
</dbReference>
<evidence type="ECO:0000256" key="2">
    <source>
        <dbReference type="ARBA" id="ARBA00012896"/>
    </source>
</evidence>
<evidence type="ECO:0000256" key="3">
    <source>
        <dbReference type="ARBA" id="ARBA00023002"/>
    </source>
</evidence>
<dbReference type="Proteomes" id="UP001596143">
    <property type="component" value="Unassembled WGS sequence"/>
</dbReference>
<protein>
    <recommendedName>
        <fullName evidence="2 4">Glutamate dehydrogenase</fullName>
    </recommendedName>
</protein>
<organism evidence="7 8">
    <name type="scientific">Aliibacillus thermotolerans</name>
    <dbReference type="NCBI Taxonomy" id="1834418"/>
    <lineage>
        <taxon>Bacteria</taxon>
        <taxon>Bacillati</taxon>
        <taxon>Bacillota</taxon>
        <taxon>Bacilli</taxon>
        <taxon>Bacillales</taxon>
        <taxon>Bacillaceae</taxon>
        <taxon>Aliibacillus</taxon>
    </lineage>
</organism>
<dbReference type="PANTHER" id="PTHR11606:SF13">
    <property type="entry name" value="GLUTAMATE DEHYDROGENASE 1, MITOCHONDRIAL"/>
    <property type="match status" value="1"/>
</dbReference>
<dbReference type="RefSeq" id="WP_270897290.1">
    <property type="nucleotide sequence ID" value="NZ_JBHSPF010000005.1"/>
</dbReference>
<dbReference type="SUPFAM" id="SSF51735">
    <property type="entry name" value="NAD(P)-binding Rossmann-fold domains"/>
    <property type="match status" value="1"/>
</dbReference>
<comment type="similarity">
    <text evidence="1 4 5">Belongs to the Glu/Leu/Phe/Val dehydrogenases family.</text>
</comment>
<dbReference type="Pfam" id="PF02812">
    <property type="entry name" value="ELFV_dehydrog_N"/>
    <property type="match status" value="1"/>
</dbReference>
<dbReference type="PIRSF" id="PIRSF000185">
    <property type="entry name" value="Glu_DH"/>
    <property type="match status" value="1"/>
</dbReference>
<gene>
    <name evidence="7" type="ORF">ACFPTR_01205</name>
</gene>
<name>A0ABW0U478_9BACI</name>
<dbReference type="InterPro" id="IPR006095">
    <property type="entry name" value="Glu/Leu/Phe/Val/Trp_DH"/>
</dbReference>
<dbReference type="SMART" id="SM00839">
    <property type="entry name" value="ELFV_dehydrog"/>
    <property type="match status" value="1"/>
</dbReference>
<dbReference type="InterPro" id="IPR006097">
    <property type="entry name" value="Glu/Leu/Phe/Val/Trp_DH_dimer"/>
</dbReference>
<feature type="domain" description="Glutamate/phenylalanine/leucine/valine/L-tryptophan dehydrogenase C-terminal" evidence="6">
    <location>
        <begin position="229"/>
        <end position="464"/>
    </location>
</feature>
<evidence type="ECO:0000259" key="6">
    <source>
        <dbReference type="SMART" id="SM00839"/>
    </source>
</evidence>
<accession>A0ABW0U478</accession>
<keyword evidence="3 4" id="KW-0560">Oxidoreductase</keyword>
<dbReference type="EMBL" id="JBHSPF010000005">
    <property type="protein sequence ID" value="MFC5627515.1"/>
    <property type="molecule type" value="Genomic_DNA"/>
</dbReference>
<proteinExistence type="inferred from homology"/>
<reference evidence="8" key="1">
    <citation type="journal article" date="2019" name="Int. J. Syst. Evol. Microbiol.">
        <title>The Global Catalogue of Microorganisms (GCM) 10K type strain sequencing project: providing services to taxonomists for standard genome sequencing and annotation.</title>
        <authorList>
            <consortium name="The Broad Institute Genomics Platform"/>
            <consortium name="The Broad Institute Genome Sequencing Center for Infectious Disease"/>
            <person name="Wu L."/>
            <person name="Ma J."/>
        </authorList>
    </citation>
    <scope>NUCLEOTIDE SEQUENCE [LARGE SCALE GENOMIC DNA]</scope>
    <source>
        <strain evidence="8">CGMCC 1.15790</strain>
    </source>
</reference>
<evidence type="ECO:0000256" key="4">
    <source>
        <dbReference type="PIRNR" id="PIRNR000185"/>
    </source>
</evidence>
<comment type="caution">
    <text evidence="7">The sequence shown here is derived from an EMBL/GenBank/DDBJ whole genome shotgun (WGS) entry which is preliminary data.</text>
</comment>
<sequence>MVANDTKSLIATVIDDFKNREGFLGIDSAEDRKKVLTSAGEILKTTDKIIKTYIRVSRDNGVIERIPAYRVQHNNISGFYKGGIRFSEEVNEKEVENLAILMTLKNALHQLPFGGAKGGVHINPRNYSARELNLISKKYVQRLARNIGPTEDIPAPDLGTDARIIDWMVGEFKTIHPGEPYMGSFTGKSVENGGAEGRREATGIGTFLSYYYMVQYWYTKSQELLSNVSDDRLKTIQSLNKIYRKFEEGEPVHVAIQGFGNVGSVAALEAYNCPQKHLVVAVADQFTTLVHPSGLNIDKLNSFAQQHKRLPNTEEELAELNVEAKIKPSEAILTEETDILILAAIENQIAPHNMKEVKADLFVEGANAPISVEADEFLQQQGKVIIPDILANAGGVHVSYLEWKQSRVTELYTKEEIIEEMSQQMKTTLKKVFDEYFSTTDTTMRYTCYKLAVERLVTLLYRHGKLF</sequence>
<keyword evidence="8" id="KW-1185">Reference proteome</keyword>
<dbReference type="Gene3D" id="3.40.50.720">
    <property type="entry name" value="NAD(P)-binding Rossmann-like Domain"/>
    <property type="match status" value="1"/>
</dbReference>
<evidence type="ECO:0000313" key="8">
    <source>
        <dbReference type="Proteomes" id="UP001596143"/>
    </source>
</evidence>
<dbReference type="PROSITE" id="PS00074">
    <property type="entry name" value="GLFV_DEHYDROGENASE"/>
    <property type="match status" value="1"/>
</dbReference>
<dbReference type="InterPro" id="IPR046346">
    <property type="entry name" value="Aminoacid_DH-like_N_sf"/>
</dbReference>
<dbReference type="PANTHER" id="PTHR11606">
    <property type="entry name" value="GLUTAMATE DEHYDROGENASE"/>
    <property type="match status" value="1"/>
</dbReference>